<dbReference type="GO" id="GO:0005886">
    <property type="term" value="C:plasma membrane"/>
    <property type="evidence" value="ECO:0007669"/>
    <property type="project" value="UniProtKB-SubCell"/>
</dbReference>
<feature type="transmembrane region" description="Helical" evidence="8">
    <location>
        <begin position="100"/>
        <end position="118"/>
    </location>
</feature>
<dbReference type="InterPro" id="IPR004776">
    <property type="entry name" value="Mem_transp_PIN-like"/>
</dbReference>
<feature type="transmembrane region" description="Helical" evidence="8">
    <location>
        <begin position="254"/>
        <end position="274"/>
    </location>
</feature>
<evidence type="ECO:0000256" key="4">
    <source>
        <dbReference type="ARBA" id="ARBA00022475"/>
    </source>
</evidence>
<evidence type="ECO:0000256" key="2">
    <source>
        <dbReference type="ARBA" id="ARBA00010145"/>
    </source>
</evidence>
<evidence type="ECO:0000256" key="7">
    <source>
        <dbReference type="ARBA" id="ARBA00023136"/>
    </source>
</evidence>
<dbReference type="Proteomes" id="UP000824105">
    <property type="component" value="Unassembled WGS sequence"/>
</dbReference>
<organism evidence="9 10">
    <name type="scientific">Candidatus Gemmiger avistercoris</name>
    <dbReference type="NCBI Taxonomy" id="2838606"/>
    <lineage>
        <taxon>Bacteria</taxon>
        <taxon>Bacillati</taxon>
        <taxon>Bacillota</taxon>
        <taxon>Clostridia</taxon>
        <taxon>Eubacteriales</taxon>
        <taxon>Gemmiger</taxon>
    </lineage>
</organism>
<feature type="transmembrane region" description="Helical" evidence="8">
    <location>
        <begin position="124"/>
        <end position="145"/>
    </location>
</feature>
<evidence type="ECO:0000256" key="5">
    <source>
        <dbReference type="ARBA" id="ARBA00022692"/>
    </source>
</evidence>
<feature type="transmembrane region" description="Helical" evidence="8">
    <location>
        <begin position="189"/>
        <end position="207"/>
    </location>
</feature>
<proteinExistence type="inferred from homology"/>
<evidence type="ECO:0000256" key="6">
    <source>
        <dbReference type="ARBA" id="ARBA00022989"/>
    </source>
</evidence>
<evidence type="ECO:0000313" key="9">
    <source>
        <dbReference type="EMBL" id="HIZ62003.1"/>
    </source>
</evidence>
<evidence type="ECO:0000256" key="3">
    <source>
        <dbReference type="ARBA" id="ARBA00022448"/>
    </source>
</evidence>
<keyword evidence="6 8" id="KW-1133">Transmembrane helix</keyword>
<evidence type="ECO:0000256" key="8">
    <source>
        <dbReference type="SAM" id="Phobius"/>
    </source>
</evidence>
<reference evidence="9" key="1">
    <citation type="journal article" date="2021" name="PeerJ">
        <title>Extensive microbial diversity within the chicken gut microbiome revealed by metagenomics and culture.</title>
        <authorList>
            <person name="Gilroy R."/>
            <person name="Ravi A."/>
            <person name="Getino M."/>
            <person name="Pursley I."/>
            <person name="Horton D.L."/>
            <person name="Alikhan N.F."/>
            <person name="Baker D."/>
            <person name="Gharbi K."/>
            <person name="Hall N."/>
            <person name="Watson M."/>
            <person name="Adriaenssens E.M."/>
            <person name="Foster-Nyarko E."/>
            <person name="Jarju S."/>
            <person name="Secka A."/>
            <person name="Antonio M."/>
            <person name="Oren A."/>
            <person name="Chaudhuri R.R."/>
            <person name="La Ragione R."/>
            <person name="Hildebrand F."/>
            <person name="Pallen M.J."/>
        </authorList>
    </citation>
    <scope>NUCLEOTIDE SEQUENCE</scope>
    <source>
        <strain evidence="9">CHK188-11489</strain>
    </source>
</reference>
<keyword evidence="7 8" id="KW-0472">Membrane</keyword>
<dbReference type="PANTHER" id="PTHR36838:SF1">
    <property type="entry name" value="SLR1864 PROTEIN"/>
    <property type="match status" value="1"/>
</dbReference>
<name>A0A9D2JPG5_9FIRM</name>
<comment type="similarity">
    <text evidence="2">Belongs to the auxin efflux carrier (TC 2.A.69) family.</text>
</comment>
<reference evidence="9" key="2">
    <citation type="submission" date="2021-04" db="EMBL/GenBank/DDBJ databases">
        <authorList>
            <person name="Gilroy R."/>
        </authorList>
    </citation>
    <scope>NUCLEOTIDE SEQUENCE</scope>
    <source>
        <strain evidence="9">CHK188-11489</strain>
    </source>
</reference>
<gene>
    <name evidence="9" type="ORF">H9724_04445</name>
</gene>
<dbReference type="Gene3D" id="1.20.1530.20">
    <property type="match status" value="1"/>
</dbReference>
<dbReference type="GO" id="GO:0055085">
    <property type="term" value="P:transmembrane transport"/>
    <property type="evidence" value="ECO:0007669"/>
    <property type="project" value="InterPro"/>
</dbReference>
<sequence length="310" mass="32935">MPVSLLLAREITKLFLILLLGVAVVRAGLLHAADSRVLSVILVYLIVPCVILNAFQIEDTPELRAGLLFALGAAVLIHLLFLALTLALRRPLKLDAVERATVIYSNAGALVIPLVQALQGQAYVIYSCAFIIVQLVLLWTHGSAILRGGAALNWKAVLTNVNLLSIAAGAALYFLQIPLPALVTGTMDSVGAMMGPLAMLLAGMTIAECPLRQLFGTARYYLASLLRLAAYPLAALALLWALGLAGLIPDGKAILMTVFLAAITPACATLTSMAQLYDCDVRKASSLYVLSTLLSILTMPVMIGLYDLVI</sequence>
<dbReference type="AlphaFoldDB" id="A0A9D2JPG5"/>
<dbReference type="Pfam" id="PF03547">
    <property type="entry name" value="Mem_trans"/>
    <property type="match status" value="2"/>
</dbReference>
<feature type="transmembrane region" description="Helical" evidence="8">
    <location>
        <begin position="67"/>
        <end position="88"/>
    </location>
</feature>
<feature type="transmembrane region" description="Helical" evidence="8">
    <location>
        <begin position="37"/>
        <end position="55"/>
    </location>
</feature>
<keyword evidence="5 8" id="KW-0812">Transmembrane</keyword>
<comment type="subcellular location">
    <subcellularLocation>
        <location evidence="1">Cell membrane</location>
        <topology evidence="1">Multi-pass membrane protein</topology>
    </subcellularLocation>
</comment>
<evidence type="ECO:0000256" key="1">
    <source>
        <dbReference type="ARBA" id="ARBA00004651"/>
    </source>
</evidence>
<feature type="transmembrane region" description="Helical" evidence="8">
    <location>
        <begin position="286"/>
        <end position="306"/>
    </location>
</feature>
<dbReference type="InterPro" id="IPR038770">
    <property type="entry name" value="Na+/solute_symporter_sf"/>
</dbReference>
<keyword evidence="4" id="KW-1003">Cell membrane</keyword>
<comment type="caution">
    <text evidence="9">The sequence shown here is derived from an EMBL/GenBank/DDBJ whole genome shotgun (WGS) entry which is preliminary data.</text>
</comment>
<feature type="transmembrane region" description="Helical" evidence="8">
    <location>
        <begin position="6"/>
        <end position="25"/>
    </location>
</feature>
<keyword evidence="3" id="KW-0813">Transport</keyword>
<protein>
    <submittedName>
        <fullName evidence="9">AEC family transporter</fullName>
    </submittedName>
</protein>
<feature type="transmembrane region" description="Helical" evidence="8">
    <location>
        <begin position="157"/>
        <end position="177"/>
    </location>
</feature>
<accession>A0A9D2JPG5</accession>
<dbReference type="EMBL" id="DXBF01000038">
    <property type="protein sequence ID" value="HIZ62003.1"/>
    <property type="molecule type" value="Genomic_DNA"/>
</dbReference>
<dbReference type="PANTHER" id="PTHR36838">
    <property type="entry name" value="AUXIN EFFLUX CARRIER FAMILY PROTEIN"/>
    <property type="match status" value="1"/>
</dbReference>
<feature type="transmembrane region" description="Helical" evidence="8">
    <location>
        <begin position="228"/>
        <end position="248"/>
    </location>
</feature>
<evidence type="ECO:0000313" key="10">
    <source>
        <dbReference type="Proteomes" id="UP000824105"/>
    </source>
</evidence>